<reference evidence="3 4" key="1">
    <citation type="submission" date="2014-04" db="EMBL/GenBank/DDBJ databases">
        <authorList>
            <consortium name="DOE Joint Genome Institute"/>
            <person name="Kuo A."/>
            <person name="Girlanda M."/>
            <person name="Perotto S."/>
            <person name="Kohler A."/>
            <person name="Nagy L.G."/>
            <person name="Floudas D."/>
            <person name="Copeland A."/>
            <person name="Barry K.W."/>
            <person name="Cichocki N."/>
            <person name="Veneault-Fourrey C."/>
            <person name="LaButti K."/>
            <person name="Lindquist E.A."/>
            <person name="Lipzen A."/>
            <person name="Lundell T."/>
            <person name="Morin E."/>
            <person name="Murat C."/>
            <person name="Sun H."/>
            <person name="Tunlid A."/>
            <person name="Henrissat B."/>
            <person name="Grigoriev I.V."/>
            <person name="Hibbett D.S."/>
            <person name="Martin F."/>
            <person name="Nordberg H.P."/>
            <person name="Cantor M.N."/>
            <person name="Hua S.X."/>
        </authorList>
    </citation>
    <scope>NUCLEOTIDE SEQUENCE [LARGE SCALE GENOMIC DNA]</scope>
    <source>
        <strain evidence="3 4">MUT 4182</strain>
    </source>
</reference>
<dbReference type="OrthoDB" id="423313at2759"/>
<evidence type="ECO:0000259" key="2">
    <source>
        <dbReference type="Pfam" id="PF00462"/>
    </source>
</evidence>
<dbReference type="InterPro" id="IPR036249">
    <property type="entry name" value="Thioredoxin-like_sf"/>
</dbReference>
<dbReference type="InterPro" id="IPR002109">
    <property type="entry name" value="Glutaredoxin"/>
</dbReference>
<evidence type="ECO:0000256" key="1">
    <source>
        <dbReference type="SAM" id="Phobius"/>
    </source>
</evidence>
<keyword evidence="1" id="KW-0812">Transmembrane</keyword>
<keyword evidence="1" id="KW-0472">Membrane</keyword>
<evidence type="ECO:0000313" key="3">
    <source>
        <dbReference type="EMBL" id="KIO22838.1"/>
    </source>
</evidence>
<dbReference type="GO" id="GO:0005796">
    <property type="term" value="C:Golgi lumen"/>
    <property type="evidence" value="ECO:0007669"/>
    <property type="project" value="TreeGrafter"/>
</dbReference>
<sequence>MIQPKKLFLYLAAAISCFLVIQLGLKAQTRDYRSAKHWSALINDPTLQLKGLIHVLKHYPDQPLPEVEDGTLLSPHALGVEEVIRPSEWIRRVMATEKETPLVVFSKTYCPYSKSAKNLLARYDIDPKPFIVETNLRNDTLLLKKYLTRLTGRATVPNIILNGRSIGGSDDIYSMANTHDLKPRLEEGGLVVRGPA</sequence>
<dbReference type="PANTHER" id="PTHR45694:SF5">
    <property type="entry name" value="GLUTAREDOXIN 2"/>
    <property type="match status" value="1"/>
</dbReference>
<proteinExistence type="predicted"/>
<dbReference type="Proteomes" id="UP000054248">
    <property type="component" value="Unassembled WGS sequence"/>
</dbReference>
<name>A0A0C3KNE2_9AGAM</name>
<dbReference type="Pfam" id="PF00462">
    <property type="entry name" value="Glutaredoxin"/>
    <property type="match status" value="1"/>
</dbReference>
<dbReference type="PROSITE" id="PS51354">
    <property type="entry name" value="GLUTAREDOXIN_2"/>
    <property type="match status" value="1"/>
</dbReference>
<feature type="domain" description="Glutaredoxin" evidence="2">
    <location>
        <begin position="103"/>
        <end position="166"/>
    </location>
</feature>
<dbReference type="EMBL" id="KN823099">
    <property type="protein sequence ID" value="KIO22838.1"/>
    <property type="molecule type" value="Genomic_DNA"/>
</dbReference>
<dbReference type="PANTHER" id="PTHR45694">
    <property type="entry name" value="GLUTAREDOXIN 2"/>
    <property type="match status" value="1"/>
</dbReference>
<dbReference type="GO" id="GO:0005801">
    <property type="term" value="C:cis-Golgi network"/>
    <property type="evidence" value="ECO:0007669"/>
    <property type="project" value="TreeGrafter"/>
</dbReference>
<dbReference type="PROSITE" id="PS51257">
    <property type="entry name" value="PROKAR_LIPOPROTEIN"/>
    <property type="match status" value="1"/>
</dbReference>
<keyword evidence="4" id="KW-1185">Reference proteome</keyword>
<protein>
    <recommendedName>
        <fullName evidence="2">Glutaredoxin domain-containing protein</fullName>
    </recommendedName>
</protein>
<dbReference type="GO" id="GO:0034599">
    <property type="term" value="P:cellular response to oxidative stress"/>
    <property type="evidence" value="ECO:0007669"/>
    <property type="project" value="TreeGrafter"/>
</dbReference>
<accession>A0A0C3KNE2</accession>
<dbReference type="PRINTS" id="PR00160">
    <property type="entry name" value="GLUTAREDOXIN"/>
</dbReference>
<gene>
    <name evidence="3" type="ORF">M407DRAFT_245007</name>
</gene>
<dbReference type="AlphaFoldDB" id="A0A0C3KNE2"/>
<feature type="transmembrane region" description="Helical" evidence="1">
    <location>
        <begin position="7"/>
        <end position="25"/>
    </location>
</feature>
<reference evidence="4" key="2">
    <citation type="submission" date="2015-01" db="EMBL/GenBank/DDBJ databases">
        <title>Evolutionary Origins and Diversification of the Mycorrhizal Mutualists.</title>
        <authorList>
            <consortium name="DOE Joint Genome Institute"/>
            <consortium name="Mycorrhizal Genomics Consortium"/>
            <person name="Kohler A."/>
            <person name="Kuo A."/>
            <person name="Nagy L.G."/>
            <person name="Floudas D."/>
            <person name="Copeland A."/>
            <person name="Barry K.W."/>
            <person name="Cichocki N."/>
            <person name="Veneault-Fourrey C."/>
            <person name="LaButti K."/>
            <person name="Lindquist E.A."/>
            <person name="Lipzen A."/>
            <person name="Lundell T."/>
            <person name="Morin E."/>
            <person name="Murat C."/>
            <person name="Riley R."/>
            <person name="Ohm R."/>
            <person name="Sun H."/>
            <person name="Tunlid A."/>
            <person name="Henrissat B."/>
            <person name="Grigoriev I.V."/>
            <person name="Hibbett D.S."/>
            <person name="Martin F."/>
        </authorList>
    </citation>
    <scope>NUCLEOTIDE SEQUENCE [LARGE SCALE GENOMIC DNA]</scope>
    <source>
        <strain evidence="4">MUT 4182</strain>
    </source>
</reference>
<dbReference type="GO" id="GO:0000324">
    <property type="term" value="C:fungal-type vacuole"/>
    <property type="evidence" value="ECO:0007669"/>
    <property type="project" value="TreeGrafter"/>
</dbReference>
<dbReference type="STRING" id="1051891.A0A0C3KNE2"/>
<dbReference type="InterPro" id="IPR014025">
    <property type="entry name" value="Glutaredoxin_subgr"/>
</dbReference>
<organism evidence="3 4">
    <name type="scientific">Tulasnella calospora MUT 4182</name>
    <dbReference type="NCBI Taxonomy" id="1051891"/>
    <lineage>
        <taxon>Eukaryota</taxon>
        <taxon>Fungi</taxon>
        <taxon>Dikarya</taxon>
        <taxon>Basidiomycota</taxon>
        <taxon>Agaricomycotina</taxon>
        <taxon>Agaricomycetes</taxon>
        <taxon>Cantharellales</taxon>
        <taxon>Tulasnellaceae</taxon>
        <taxon>Tulasnella</taxon>
    </lineage>
</organism>
<keyword evidence="1" id="KW-1133">Transmembrane helix</keyword>
<evidence type="ECO:0000313" key="4">
    <source>
        <dbReference type="Proteomes" id="UP000054248"/>
    </source>
</evidence>
<dbReference type="SUPFAM" id="SSF52833">
    <property type="entry name" value="Thioredoxin-like"/>
    <property type="match status" value="1"/>
</dbReference>
<dbReference type="Gene3D" id="3.40.30.10">
    <property type="entry name" value="Glutaredoxin"/>
    <property type="match status" value="1"/>
</dbReference>
<dbReference type="HOGENOM" id="CLU_1391146_0_0_1"/>
<dbReference type="GO" id="GO:0015038">
    <property type="term" value="F:glutathione disulfide oxidoreductase activity"/>
    <property type="evidence" value="ECO:0007669"/>
    <property type="project" value="TreeGrafter"/>
</dbReference>
<dbReference type="CDD" id="cd03419">
    <property type="entry name" value="GRX_GRXh_1_2_like"/>
    <property type="match status" value="1"/>
</dbReference>